<dbReference type="Proteomes" id="UP000023152">
    <property type="component" value="Unassembled WGS sequence"/>
</dbReference>
<evidence type="ECO:0000313" key="2">
    <source>
        <dbReference type="Proteomes" id="UP000023152"/>
    </source>
</evidence>
<comment type="caution">
    <text evidence="1">The sequence shown here is derived from an EMBL/GenBank/DDBJ whole genome shotgun (WGS) entry which is preliminary data.</text>
</comment>
<sequence>MKSFKIELKIEQEKMKQKIHQEYIPGTLSKQKSFNLRSRQFAIICCKRKTLKISTIKKSKNRETSINILIKNTFIIKINFWKKFHFERVLKRFFKKFSQDFEVKKNIDIFFNYIDVVEFLIYCSLWFFTFVIRFLRCISCNLFFGLFRRRFSICGTEIFIKKNDVQRQNKRKGHQSIEIKENSQYIETFRKSKRIFFILKKIYTNLVVFKYDIGFLITFFFWMKSPFFQMIFKNSARMRIIYTFIKIEYDFSQRLRMIQG</sequence>
<dbReference type="AlphaFoldDB" id="X6MH63"/>
<organism evidence="1 2">
    <name type="scientific">Reticulomyxa filosa</name>
    <dbReference type="NCBI Taxonomy" id="46433"/>
    <lineage>
        <taxon>Eukaryota</taxon>
        <taxon>Sar</taxon>
        <taxon>Rhizaria</taxon>
        <taxon>Retaria</taxon>
        <taxon>Foraminifera</taxon>
        <taxon>Monothalamids</taxon>
        <taxon>Reticulomyxidae</taxon>
        <taxon>Reticulomyxa</taxon>
    </lineage>
</organism>
<dbReference type="EMBL" id="ASPP01020662">
    <property type="protein sequence ID" value="ETO13348.1"/>
    <property type="molecule type" value="Genomic_DNA"/>
</dbReference>
<evidence type="ECO:0000313" key="1">
    <source>
        <dbReference type="EMBL" id="ETO13348.1"/>
    </source>
</evidence>
<gene>
    <name evidence="1" type="ORF">RFI_24026</name>
</gene>
<keyword evidence="2" id="KW-1185">Reference proteome</keyword>
<name>X6MH63_RETFI</name>
<accession>X6MH63</accession>
<protein>
    <submittedName>
        <fullName evidence="1">Uncharacterized protein</fullName>
    </submittedName>
</protein>
<proteinExistence type="predicted"/>
<reference evidence="1 2" key="1">
    <citation type="journal article" date="2013" name="Curr. Biol.">
        <title>The Genome of the Foraminiferan Reticulomyxa filosa.</title>
        <authorList>
            <person name="Glockner G."/>
            <person name="Hulsmann N."/>
            <person name="Schleicher M."/>
            <person name="Noegel A.A."/>
            <person name="Eichinger L."/>
            <person name="Gallinger C."/>
            <person name="Pawlowski J."/>
            <person name="Sierra R."/>
            <person name="Euteneuer U."/>
            <person name="Pillet L."/>
            <person name="Moustafa A."/>
            <person name="Platzer M."/>
            <person name="Groth M."/>
            <person name="Szafranski K."/>
            <person name="Schliwa M."/>
        </authorList>
    </citation>
    <scope>NUCLEOTIDE SEQUENCE [LARGE SCALE GENOMIC DNA]</scope>
</reference>